<dbReference type="Proteomes" id="UP000199118">
    <property type="component" value="Unassembled WGS sequence"/>
</dbReference>
<dbReference type="Gene3D" id="1.20.1250.20">
    <property type="entry name" value="MFS general substrate transporter like domains"/>
    <property type="match status" value="2"/>
</dbReference>
<keyword evidence="2" id="KW-0812">Transmembrane</keyword>
<reference evidence="3 4" key="1">
    <citation type="submission" date="2016-10" db="EMBL/GenBank/DDBJ databases">
        <authorList>
            <person name="de Groot N.N."/>
        </authorList>
    </citation>
    <scope>NUCLEOTIDE SEQUENCE [LARGE SCALE GENOMIC DNA]</scope>
    <source>
        <strain evidence="3 4">DSM 17890</strain>
    </source>
</reference>
<dbReference type="AlphaFoldDB" id="A0A1H2WGQ2"/>
<sequence>MTPRAAGDGPASQSPSSASRIGWRRLAAYAAPMAPLGMLHFPIWVYVAPFYAGLGADLALLGAMVLAARLLDAITDPAMGVLSDRTPRALAARFGRRKPWLALAAPVILFSAWRLLIPPEGAGALHAGLWLGVLMIGWTAALTPYLAWGAELEQGYAARARVTAWRESAGLLGMAGAAVLYATGADAAAGLAAVFAALALALPVATAAALVAVPEPPDRSRRRLPWREAMRAAARNRAFARLIAAWFLNGAANALPAALFLFFVEQRLGAPDAAGPLLILYFMAAVLGAPVWSRLSERFPKHRVWGVAMLWACAVFVWAPLLGPGDVAAFAVITALSGFALGADLALPPAIQADVVDADAAETGEHRAGAFFAAWSVTAKAAQAVAAGLALLALSAAGFDAAVAAQAQSAGALSLLAALYALAPAVLKIAAVALVWRFPIDREAQAALRARLDAPAA</sequence>
<dbReference type="PANTHER" id="PTHR11328">
    <property type="entry name" value="MAJOR FACILITATOR SUPERFAMILY DOMAIN-CONTAINING PROTEIN"/>
    <property type="match status" value="1"/>
</dbReference>
<feature type="transmembrane region" description="Helical" evidence="2">
    <location>
        <begin position="50"/>
        <end position="71"/>
    </location>
</feature>
<feature type="transmembrane region" description="Helical" evidence="2">
    <location>
        <begin position="274"/>
        <end position="292"/>
    </location>
</feature>
<dbReference type="SUPFAM" id="SSF103473">
    <property type="entry name" value="MFS general substrate transporter"/>
    <property type="match status" value="1"/>
</dbReference>
<evidence type="ECO:0000256" key="1">
    <source>
        <dbReference type="ARBA" id="ARBA00009617"/>
    </source>
</evidence>
<proteinExistence type="inferred from homology"/>
<feature type="transmembrane region" description="Helical" evidence="2">
    <location>
        <begin position="411"/>
        <end position="436"/>
    </location>
</feature>
<dbReference type="GO" id="GO:0008643">
    <property type="term" value="P:carbohydrate transport"/>
    <property type="evidence" value="ECO:0007669"/>
    <property type="project" value="InterPro"/>
</dbReference>
<feature type="transmembrane region" description="Helical" evidence="2">
    <location>
        <begin position="327"/>
        <end position="347"/>
    </location>
</feature>
<accession>A0A1H2WGQ2</accession>
<feature type="transmembrane region" description="Helical" evidence="2">
    <location>
        <begin position="239"/>
        <end position="262"/>
    </location>
</feature>
<feature type="transmembrane region" description="Helical" evidence="2">
    <location>
        <begin position="129"/>
        <end position="148"/>
    </location>
</feature>
<keyword evidence="4" id="KW-1185">Reference proteome</keyword>
<dbReference type="OrthoDB" id="181905at2"/>
<feature type="transmembrane region" description="Helical" evidence="2">
    <location>
        <begin position="169"/>
        <end position="185"/>
    </location>
</feature>
<organism evidence="3 4">
    <name type="scientific">Albimonas donghaensis</name>
    <dbReference type="NCBI Taxonomy" id="356660"/>
    <lineage>
        <taxon>Bacteria</taxon>
        <taxon>Pseudomonadati</taxon>
        <taxon>Pseudomonadota</taxon>
        <taxon>Alphaproteobacteria</taxon>
        <taxon>Rhodobacterales</taxon>
        <taxon>Paracoccaceae</taxon>
        <taxon>Albimonas</taxon>
    </lineage>
</organism>
<dbReference type="InterPro" id="IPR039672">
    <property type="entry name" value="MFS_2"/>
</dbReference>
<dbReference type="EMBL" id="FNMZ01000002">
    <property type="protein sequence ID" value="SDW79676.1"/>
    <property type="molecule type" value="Genomic_DNA"/>
</dbReference>
<protein>
    <submittedName>
        <fullName evidence="3">Na+/melibiose symporter</fullName>
    </submittedName>
</protein>
<dbReference type="InterPro" id="IPR036259">
    <property type="entry name" value="MFS_trans_sf"/>
</dbReference>
<feature type="transmembrane region" description="Helical" evidence="2">
    <location>
        <begin position="191"/>
        <end position="213"/>
    </location>
</feature>
<dbReference type="GO" id="GO:0015293">
    <property type="term" value="F:symporter activity"/>
    <property type="evidence" value="ECO:0007669"/>
    <property type="project" value="InterPro"/>
</dbReference>
<name>A0A1H2WGQ2_9RHOB</name>
<keyword evidence="2" id="KW-1133">Transmembrane helix</keyword>
<comment type="similarity">
    <text evidence="1">Belongs to the sodium:galactoside symporter (TC 2.A.2) family.</text>
</comment>
<evidence type="ECO:0000256" key="2">
    <source>
        <dbReference type="SAM" id="Phobius"/>
    </source>
</evidence>
<evidence type="ECO:0000313" key="4">
    <source>
        <dbReference type="Proteomes" id="UP000199118"/>
    </source>
</evidence>
<feature type="transmembrane region" description="Helical" evidence="2">
    <location>
        <begin position="304"/>
        <end position="321"/>
    </location>
</feature>
<dbReference type="Pfam" id="PF13347">
    <property type="entry name" value="MFS_2"/>
    <property type="match status" value="1"/>
</dbReference>
<gene>
    <name evidence="3" type="ORF">SAMN05444336_102374</name>
</gene>
<keyword evidence="2" id="KW-0472">Membrane</keyword>
<feature type="transmembrane region" description="Helical" evidence="2">
    <location>
        <begin position="384"/>
        <end position="405"/>
    </location>
</feature>
<feature type="transmembrane region" description="Helical" evidence="2">
    <location>
        <begin position="100"/>
        <end position="117"/>
    </location>
</feature>
<dbReference type="RefSeq" id="WP_092680632.1">
    <property type="nucleotide sequence ID" value="NZ_FNMZ01000002.1"/>
</dbReference>
<dbReference type="PANTHER" id="PTHR11328:SF24">
    <property type="entry name" value="MAJOR FACILITATOR SUPERFAMILY (MFS) PROFILE DOMAIN-CONTAINING PROTEIN"/>
    <property type="match status" value="1"/>
</dbReference>
<evidence type="ECO:0000313" key="3">
    <source>
        <dbReference type="EMBL" id="SDW79676.1"/>
    </source>
</evidence>
<dbReference type="STRING" id="356660.SAMN05444336_102374"/>
<dbReference type="GO" id="GO:0005886">
    <property type="term" value="C:plasma membrane"/>
    <property type="evidence" value="ECO:0007669"/>
    <property type="project" value="TreeGrafter"/>
</dbReference>